<gene>
    <name evidence="2" type="ORF">C8D93_104117</name>
</gene>
<dbReference type="InterPro" id="IPR031982">
    <property type="entry name" value="PilE-like"/>
</dbReference>
<protein>
    <submittedName>
        <fullName evidence="2">Type IV pilus assembly protein PilE</fullName>
    </submittedName>
</protein>
<dbReference type="Pfam" id="PF07963">
    <property type="entry name" value="N_methyl"/>
    <property type="match status" value="1"/>
</dbReference>
<organism evidence="2 3">
    <name type="scientific">Sinimarinibacterium flocculans</name>
    <dbReference type="NCBI Taxonomy" id="985250"/>
    <lineage>
        <taxon>Bacteria</taxon>
        <taxon>Pseudomonadati</taxon>
        <taxon>Pseudomonadota</taxon>
        <taxon>Gammaproteobacteria</taxon>
        <taxon>Nevskiales</taxon>
        <taxon>Nevskiaceae</taxon>
        <taxon>Sinimarinibacterium</taxon>
    </lineage>
</organism>
<dbReference type="Pfam" id="PF16732">
    <property type="entry name" value="ComP_DUS"/>
    <property type="match status" value="1"/>
</dbReference>
<dbReference type="AlphaFoldDB" id="A0A318E8X2"/>
<evidence type="ECO:0000313" key="2">
    <source>
        <dbReference type="EMBL" id="PXV68421.1"/>
    </source>
</evidence>
<dbReference type="Gene3D" id="3.30.700.10">
    <property type="entry name" value="Glycoprotein, Type 4 Pilin"/>
    <property type="match status" value="1"/>
</dbReference>
<keyword evidence="1" id="KW-1133">Transmembrane helix</keyword>
<dbReference type="SUPFAM" id="SSF54523">
    <property type="entry name" value="Pili subunits"/>
    <property type="match status" value="1"/>
</dbReference>
<feature type="transmembrane region" description="Helical" evidence="1">
    <location>
        <begin position="20"/>
        <end position="38"/>
    </location>
</feature>
<name>A0A318E8X2_9GAMM</name>
<dbReference type="RefSeq" id="WP_110264919.1">
    <property type="nucleotide sequence ID" value="NZ_CAKZQT010000022.1"/>
</dbReference>
<dbReference type="NCBIfam" id="TIGR02532">
    <property type="entry name" value="IV_pilin_GFxxxE"/>
    <property type="match status" value="1"/>
</dbReference>
<evidence type="ECO:0000256" key="1">
    <source>
        <dbReference type="SAM" id="Phobius"/>
    </source>
</evidence>
<dbReference type="PROSITE" id="PS00409">
    <property type="entry name" value="PROKAR_NTER_METHYL"/>
    <property type="match status" value="1"/>
</dbReference>
<keyword evidence="1" id="KW-0812">Transmembrane</keyword>
<comment type="caution">
    <text evidence="2">The sequence shown here is derived from an EMBL/GenBank/DDBJ whole genome shotgun (WGS) entry which is preliminary data.</text>
</comment>
<dbReference type="EMBL" id="QICN01000004">
    <property type="protein sequence ID" value="PXV68421.1"/>
    <property type="molecule type" value="Genomic_DNA"/>
</dbReference>
<keyword evidence="1" id="KW-0472">Membrane</keyword>
<keyword evidence="3" id="KW-1185">Reference proteome</keyword>
<proteinExistence type="predicted"/>
<evidence type="ECO:0000313" key="3">
    <source>
        <dbReference type="Proteomes" id="UP000248330"/>
    </source>
</evidence>
<dbReference type="GO" id="GO:0043683">
    <property type="term" value="P:type IV pilus assembly"/>
    <property type="evidence" value="ECO:0007669"/>
    <property type="project" value="InterPro"/>
</dbReference>
<dbReference type="InterPro" id="IPR045584">
    <property type="entry name" value="Pilin-like"/>
</dbReference>
<sequence>MDTLARVNRRASGGMTLVEIVIVITIVGILAAIAYPSYMDSITRSNRAAARACLTNYATHMERFYTTNLRYDQDLAGTAIALPALDCASANDTGQHYDYSLSAVAANTFSLQAAPKGVQATRDTTCKTLTLTHTGVRGIAGGATGTVDDCW</sequence>
<accession>A0A318E8X2</accession>
<reference evidence="2 3" key="1">
    <citation type="submission" date="2018-04" db="EMBL/GenBank/DDBJ databases">
        <title>Genomic Encyclopedia of Type Strains, Phase IV (KMG-IV): sequencing the most valuable type-strain genomes for metagenomic binning, comparative biology and taxonomic classification.</title>
        <authorList>
            <person name="Goeker M."/>
        </authorList>
    </citation>
    <scope>NUCLEOTIDE SEQUENCE [LARGE SCALE GENOMIC DNA]</scope>
    <source>
        <strain evidence="2 3">DSM 104150</strain>
    </source>
</reference>
<dbReference type="InterPro" id="IPR012902">
    <property type="entry name" value="N_methyl_site"/>
</dbReference>
<dbReference type="OrthoDB" id="5296638at2"/>
<dbReference type="Proteomes" id="UP000248330">
    <property type="component" value="Unassembled WGS sequence"/>
</dbReference>